<evidence type="ECO:0000313" key="2">
    <source>
        <dbReference type="EMBL" id="KAK0181873.1"/>
    </source>
</evidence>
<evidence type="ECO:0000313" key="3">
    <source>
        <dbReference type="Proteomes" id="UP001168972"/>
    </source>
</evidence>
<proteinExistence type="predicted"/>
<protein>
    <submittedName>
        <fullName evidence="2">Uncharacterized protein</fullName>
    </submittedName>
</protein>
<name>A0AA39G5P9_MICHY</name>
<organism evidence="2 3">
    <name type="scientific">Microctonus hyperodae</name>
    <name type="common">Parasitoid wasp</name>
    <dbReference type="NCBI Taxonomy" id="165561"/>
    <lineage>
        <taxon>Eukaryota</taxon>
        <taxon>Metazoa</taxon>
        <taxon>Ecdysozoa</taxon>
        <taxon>Arthropoda</taxon>
        <taxon>Hexapoda</taxon>
        <taxon>Insecta</taxon>
        <taxon>Pterygota</taxon>
        <taxon>Neoptera</taxon>
        <taxon>Endopterygota</taxon>
        <taxon>Hymenoptera</taxon>
        <taxon>Apocrita</taxon>
        <taxon>Ichneumonoidea</taxon>
        <taxon>Braconidae</taxon>
        <taxon>Euphorinae</taxon>
        <taxon>Microctonus</taxon>
    </lineage>
</organism>
<evidence type="ECO:0000256" key="1">
    <source>
        <dbReference type="SAM" id="MobiDB-lite"/>
    </source>
</evidence>
<keyword evidence="3" id="KW-1185">Reference proteome</keyword>
<sequence length="482" mass="55691">MRFLSCSQCFNGIEEARSNVMLNPSCDPLLITKRPTAKMPAENSHRRISIPMECRNTEGRVIRLPKMLRAALSAASWRSKRHPSEARNYQKKSRKLVMRKKIHKRNNFRKKDKALKFSELLPLDNNNDTSNNEILNVDDGEVSECGYIENIDRYEDDKVMEKCKGGLGLEYEYYQQLEGLKFLLSPSSNTFTNSLNSFSKLNSIDFRRMNTIAIPDESSWNIDKFHRTKFDITEREMRAKYFLDSVDRVIRENRKIEEAMMMSIFQRHPIHNTDINKSCLNRVTAPITKQNKTKTVRFKMDEDETIECINMKKAHMKNILLFDENLYRNISCEVNRKHIELFTKNDREQLRRMNSMVNISHQPHQLSHVENIKSAVKVVETTNSKVALPINSVNRVTTLRIKVDERDNSSSTIADNIVANSANNVNKITYNTPSTKIISLDVIEPNDDTHHNFDFPTQNGGSLSYVKNSDNSGKLDGATKSE</sequence>
<reference evidence="2" key="1">
    <citation type="journal article" date="2023" name="bioRxiv">
        <title>Scaffold-level genome assemblies of two parasitoid biocontrol wasps reveal the parthenogenesis mechanism and an associated novel virus.</title>
        <authorList>
            <person name="Inwood S."/>
            <person name="Skelly J."/>
            <person name="Guhlin J."/>
            <person name="Harrop T."/>
            <person name="Goldson S."/>
            <person name="Dearden P."/>
        </authorList>
    </citation>
    <scope>NUCLEOTIDE SEQUENCE</scope>
    <source>
        <strain evidence="2">Lincoln</strain>
        <tissue evidence="2">Whole body</tissue>
    </source>
</reference>
<dbReference type="AlphaFoldDB" id="A0AA39G5P9"/>
<accession>A0AA39G5P9</accession>
<comment type="caution">
    <text evidence="2">The sequence shown here is derived from an EMBL/GenBank/DDBJ whole genome shotgun (WGS) entry which is preliminary data.</text>
</comment>
<dbReference type="Proteomes" id="UP001168972">
    <property type="component" value="Unassembled WGS sequence"/>
</dbReference>
<gene>
    <name evidence="2" type="ORF">PV327_000058</name>
</gene>
<reference evidence="2" key="2">
    <citation type="submission" date="2023-03" db="EMBL/GenBank/DDBJ databases">
        <authorList>
            <person name="Inwood S.N."/>
            <person name="Skelly J.G."/>
            <person name="Guhlin J."/>
            <person name="Harrop T.W.R."/>
            <person name="Goldson S.G."/>
            <person name="Dearden P.K."/>
        </authorList>
    </citation>
    <scope>NUCLEOTIDE SEQUENCE</scope>
    <source>
        <strain evidence="2">Lincoln</strain>
        <tissue evidence="2">Whole body</tissue>
    </source>
</reference>
<feature type="region of interest" description="Disordered" evidence="1">
    <location>
        <begin position="449"/>
        <end position="482"/>
    </location>
</feature>
<feature type="compositionally biased region" description="Polar residues" evidence="1">
    <location>
        <begin position="455"/>
        <end position="472"/>
    </location>
</feature>
<dbReference type="EMBL" id="JAQQBR010000001">
    <property type="protein sequence ID" value="KAK0181873.1"/>
    <property type="molecule type" value="Genomic_DNA"/>
</dbReference>